<organism evidence="4 5">
    <name type="scientific">Cucurbita argyrosperma subsp. sororia</name>
    <dbReference type="NCBI Taxonomy" id="37648"/>
    <lineage>
        <taxon>Eukaryota</taxon>
        <taxon>Viridiplantae</taxon>
        <taxon>Streptophyta</taxon>
        <taxon>Embryophyta</taxon>
        <taxon>Tracheophyta</taxon>
        <taxon>Spermatophyta</taxon>
        <taxon>Magnoliopsida</taxon>
        <taxon>eudicotyledons</taxon>
        <taxon>Gunneridae</taxon>
        <taxon>Pentapetalae</taxon>
        <taxon>rosids</taxon>
        <taxon>fabids</taxon>
        <taxon>Cucurbitales</taxon>
        <taxon>Cucurbitaceae</taxon>
        <taxon>Cucurbiteae</taxon>
        <taxon>Cucurbita</taxon>
    </lineage>
</organism>
<sequence>MIPFRALFLCSLLFVVVYSDAPPDGDKTPDVEVDKINVTDTDTDKGIDVEKADEYWQKRAAEAQKAAQKAFNPDPDSVADNFNAAVGHNNSRRSLRRYRGPCLATNPIDRCWRCDPNWDKNRKKLAECPLGFGHQTIGGKRGPIYVVTDASDENLVDPKPGTLRHAVVQNGPRWIIFGRSMIIRLSQELIISSNKTIDARGFNVHIAFGAGLTLQFVHNIIIHGLHIHDIISKSGGMIRDAFDHYGFRTQSDGDGISIFGGSHIWIDHVSMYNCQDGLIDAIMGSTAITISNSHFTHHNEVMLFGASDSYKEDSIMQITLAFNHFGRGLVQRMPRCRFGFFHVVNNDYTHWLMYAIGGSQHPTIVSQGNRFIAPPNPSAKQITKREYADESEWKNWSWRSEGDLMINGAYFVPAGDQTKGKKSDFSRYDMIKFKPGAYVKRLTRFAGTLECQVGKPC</sequence>
<accession>A0AAV6MQA0</accession>
<dbReference type="EMBL" id="JAGKQH010000012">
    <property type="protein sequence ID" value="KAG6585803.1"/>
    <property type="molecule type" value="Genomic_DNA"/>
</dbReference>
<reference evidence="4 5" key="1">
    <citation type="journal article" date="2021" name="Hortic Res">
        <title>The domestication of Cucurbita argyrosperma as revealed by the genome of its wild relative.</title>
        <authorList>
            <person name="Barrera-Redondo J."/>
            <person name="Sanchez-de la Vega G."/>
            <person name="Aguirre-Liguori J.A."/>
            <person name="Castellanos-Morales G."/>
            <person name="Gutierrez-Guerrero Y.T."/>
            <person name="Aguirre-Dugua X."/>
            <person name="Aguirre-Planter E."/>
            <person name="Tenaillon M.I."/>
            <person name="Lira-Saade R."/>
            <person name="Eguiarte L.E."/>
        </authorList>
    </citation>
    <scope>NUCLEOTIDE SEQUENCE [LARGE SCALE GENOMIC DNA]</scope>
    <source>
        <strain evidence="4">JBR-2021</strain>
    </source>
</reference>
<feature type="signal peptide" evidence="2">
    <location>
        <begin position="1"/>
        <end position="19"/>
    </location>
</feature>
<dbReference type="AlphaFoldDB" id="A0AAV6MQA0"/>
<name>A0AAV6MQA0_9ROSI</name>
<dbReference type="PANTHER" id="PTHR31683:SF181">
    <property type="entry name" value="PECTATE LYASE 6-RELATED"/>
    <property type="match status" value="1"/>
</dbReference>
<evidence type="ECO:0000313" key="4">
    <source>
        <dbReference type="EMBL" id="KAG6585803.1"/>
    </source>
</evidence>
<dbReference type="SMART" id="SM00656">
    <property type="entry name" value="Amb_all"/>
    <property type="match status" value="1"/>
</dbReference>
<dbReference type="InterPro" id="IPR002022">
    <property type="entry name" value="Pec_lyase"/>
</dbReference>
<dbReference type="PANTHER" id="PTHR31683">
    <property type="entry name" value="PECTATE LYASE 18-RELATED"/>
    <property type="match status" value="1"/>
</dbReference>
<proteinExistence type="inferred from homology"/>
<dbReference type="GO" id="GO:0030570">
    <property type="term" value="F:pectate lyase activity"/>
    <property type="evidence" value="ECO:0007669"/>
    <property type="project" value="InterPro"/>
</dbReference>
<evidence type="ECO:0000313" key="5">
    <source>
        <dbReference type="Proteomes" id="UP000685013"/>
    </source>
</evidence>
<evidence type="ECO:0000256" key="2">
    <source>
        <dbReference type="SAM" id="SignalP"/>
    </source>
</evidence>
<dbReference type="Proteomes" id="UP000685013">
    <property type="component" value="Chromosome 12"/>
</dbReference>
<evidence type="ECO:0000259" key="3">
    <source>
        <dbReference type="SMART" id="SM00656"/>
    </source>
</evidence>
<dbReference type="Pfam" id="PF04431">
    <property type="entry name" value="Pec_lyase_N"/>
    <property type="match status" value="1"/>
</dbReference>
<gene>
    <name evidence="4" type="primary">LAT59</name>
    <name evidence="4" type="ORF">SDJN03_18536</name>
</gene>
<keyword evidence="4" id="KW-0456">Lyase</keyword>
<keyword evidence="2" id="KW-0732">Signal</keyword>
<dbReference type="Pfam" id="PF00544">
    <property type="entry name" value="Pectate_lyase_4"/>
    <property type="match status" value="1"/>
</dbReference>
<keyword evidence="5" id="KW-1185">Reference proteome</keyword>
<dbReference type="InterPro" id="IPR045032">
    <property type="entry name" value="PEL"/>
</dbReference>
<feature type="non-terminal residue" evidence="4">
    <location>
        <position position="1"/>
    </location>
</feature>
<comment type="caution">
    <text evidence="4">The sequence shown here is derived from an EMBL/GenBank/DDBJ whole genome shotgun (WGS) entry which is preliminary data.</text>
</comment>
<feature type="chain" id="PRO_5043989231" evidence="2">
    <location>
        <begin position="20"/>
        <end position="457"/>
    </location>
</feature>
<comment type="similarity">
    <text evidence="1">Belongs to the polysaccharide lyase 1 family.</text>
</comment>
<evidence type="ECO:0000256" key="1">
    <source>
        <dbReference type="ARBA" id="ARBA00010980"/>
    </source>
</evidence>
<dbReference type="InterPro" id="IPR007524">
    <property type="entry name" value="Pec_lyase_N"/>
</dbReference>
<feature type="domain" description="Pectate lyase" evidence="3">
    <location>
        <begin position="180"/>
        <end position="377"/>
    </location>
</feature>
<protein>
    <submittedName>
        <fullName evidence="4">Pectate lyase P59</fullName>
    </submittedName>
</protein>